<evidence type="ECO:0000313" key="9">
    <source>
        <dbReference type="Proteomes" id="UP000603708"/>
    </source>
</evidence>
<evidence type="ECO:0000259" key="6">
    <source>
        <dbReference type="PROSITE" id="PS00497"/>
    </source>
</evidence>
<dbReference type="PRINTS" id="PR00092">
    <property type="entry name" value="TYROSINASE"/>
</dbReference>
<feature type="domain" description="Tyrosinase copper-binding" evidence="6">
    <location>
        <begin position="55"/>
        <end position="72"/>
    </location>
</feature>
<dbReference type="InterPro" id="IPR002227">
    <property type="entry name" value="Tyrosinase_Cu-bd"/>
</dbReference>
<dbReference type="PANTHER" id="PTHR11474:SF126">
    <property type="entry name" value="TYROSINASE-LIKE PROTEIN TYR-1-RELATED"/>
    <property type="match status" value="1"/>
</dbReference>
<evidence type="ECO:0000256" key="4">
    <source>
        <dbReference type="ARBA" id="ARBA00023002"/>
    </source>
</evidence>
<protein>
    <submittedName>
        <fullName evidence="8">Tyrosinase</fullName>
    </submittedName>
</protein>
<keyword evidence="5" id="KW-0186">Copper</keyword>
<dbReference type="GO" id="GO:0046872">
    <property type="term" value="F:metal ion binding"/>
    <property type="evidence" value="ECO:0007669"/>
    <property type="project" value="UniProtKB-KW"/>
</dbReference>
<reference evidence="8" key="1">
    <citation type="journal article" date="2014" name="Int. J. Syst. Evol. Microbiol.">
        <title>Complete genome sequence of Corynebacterium casei LMG S-19264T (=DSM 44701T), isolated from a smear-ripened cheese.</title>
        <authorList>
            <consortium name="US DOE Joint Genome Institute (JGI-PGF)"/>
            <person name="Walter F."/>
            <person name="Albersmeier A."/>
            <person name="Kalinowski J."/>
            <person name="Ruckert C."/>
        </authorList>
    </citation>
    <scope>NUCLEOTIDE SEQUENCE</scope>
    <source>
        <strain evidence="8">JCM 5069</strain>
    </source>
</reference>
<dbReference type="PROSITE" id="PS00498">
    <property type="entry name" value="TYROSINASE_2"/>
    <property type="match status" value="1"/>
</dbReference>
<comment type="cofactor">
    <cofactor evidence="1">
        <name>Cu(2+)</name>
        <dbReference type="ChEBI" id="CHEBI:29036"/>
    </cofactor>
</comment>
<dbReference type="InterPro" id="IPR008922">
    <property type="entry name" value="Di-copper_centre_dom_sf"/>
</dbReference>
<dbReference type="Gene3D" id="1.10.1280.10">
    <property type="entry name" value="Di-copper center containing domain from catechol oxidase"/>
    <property type="match status" value="1"/>
</dbReference>
<dbReference type="Pfam" id="PF00264">
    <property type="entry name" value="Tyrosinase"/>
    <property type="match status" value="1"/>
</dbReference>
<evidence type="ECO:0000259" key="7">
    <source>
        <dbReference type="PROSITE" id="PS00498"/>
    </source>
</evidence>
<evidence type="ECO:0000256" key="2">
    <source>
        <dbReference type="ARBA" id="ARBA00009928"/>
    </source>
</evidence>
<dbReference type="PROSITE" id="PS00497">
    <property type="entry name" value="TYROSINASE_1"/>
    <property type="match status" value="1"/>
</dbReference>
<dbReference type="EMBL" id="BNCD01000001">
    <property type="protein sequence ID" value="GHH69285.1"/>
    <property type="molecule type" value="Genomic_DNA"/>
</dbReference>
<organism evidence="8 9">
    <name type="scientific">Streptomyces sulfonofaciens</name>
    <dbReference type="NCBI Taxonomy" id="68272"/>
    <lineage>
        <taxon>Bacteria</taxon>
        <taxon>Bacillati</taxon>
        <taxon>Actinomycetota</taxon>
        <taxon>Actinomycetes</taxon>
        <taxon>Kitasatosporales</taxon>
        <taxon>Streptomycetaceae</taxon>
        <taxon>Streptomyces</taxon>
    </lineage>
</organism>
<evidence type="ECO:0000313" key="8">
    <source>
        <dbReference type="EMBL" id="GHH69285.1"/>
    </source>
</evidence>
<reference evidence="8" key="2">
    <citation type="submission" date="2020-09" db="EMBL/GenBank/DDBJ databases">
        <authorList>
            <person name="Sun Q."/>
            <person name="Ohkuma M."/>
        </authorList>
    </citation>
    <scope>NUCLEOTIDE SEQUENCE</scope>
    <source>
        <strain evidence="8">JCM 5069</strain>
    </source>
</reference>
<feature type="domain" description="Tyrosinase copper-binding" evidence="7">
    <location>
        <begin position="219"/>
        <end position="230"/>
    </location>
</feature>
<dbReference type="RefSeq" id="WP_189928877.1">
    <property type="nucleotide sequence ID" value="NZ_BNCD01000001.1"/>
</dbReference>
<evidence type="ECO:0000256" key="5">
    <source>
        <dbReference type="ARBA" id="ARBA00023008"/>
    </source>
</evidence>
<proteinExistence type="inferred from homology"/>
<comment type="similarity">
    <text evidence="2">Belongs to the tyrosinase family.</text>
</comment>
<evidence type="ECO:0000256" key="3">
    <source>
        <dbReference type="ARBA" id="ARBA00022723"/>
    </source>
</evidence>
<gene>
    <name evidence="8" type="ORF">GCM10018793_01500</name>
</gene>
<evidence type="ECO:0000256" key="1">
    <source>
        <dbReference type="ARBA" id="ARBA00001973"/>
    </source>
</evidence>
<dbReference type="Proteomes" id="UP000603708">
    <property type="component" value="Unassembled WGS sequence"/>
</dbReference>
<comment type="caution">
    <text evidence="8">The sequence shown here is derived from an EMBL/GenBank/DDBJ whole genome shotgun (WGS) entry which is preliminary data.</text>
</comment>
<keyword evidence="3" id="KW-0479">Metal-binding</keyword>
<dbReference type="AlphaFoldDB" id="A0A919FPI8"/>
<keyword evidence="9" id="KW-1185">Reference proteome</keyword>
<keyword evidence="4" id="KW-0560">Oxidoreductase</keyword>
<dbReference type="PANTHER" id="PTHR11474">
    <property type="entry name" value="TYROSINASE FAMILY MEMBER"/>
    <property type="match status" value="1"/>
</dbReference>
<dbReference type="GO" id="GO:0016491">
    <property type="term" value="F:oxidoreductase activity"/>
    <property type="evidence" value="ECO:0007669"/>
    <property type="project" value="UniProtKB-KW"/>
</dbReference>
<dbReference type="SUPFAM" id="SSF48056">
    <property type="entry name" value="Di-copper centre-containing domain"/>
    <property type="match status" value="1"/>
</dbReference>
<dbReference type="InterPro" id="IPR050316">
    <property type="entry name" value="Tyrosinase/Hemocyanin"/>
</dbReference>
<name>A0A919FPI8_9ACTN</name>
<sequence length="288" mass="32907">MVYTRKNQNALTATEKRRFVNAVLALKRTGEYDEFVRIHITYYVSDGEPGLRVAHMTPSFLPWHRRYLLEFERALQRVDSSVTVPYWDWTVDRSRTSSLWAADFLGGNGRDGDRRVTTGPFAYRQGNWTLRENVTDDPFLVRDLGYPAQPIALPTKAELAVATRQKTFDAAPWNSTSASGFRNKLEGWGSGSGNAQYQLHNRVHRWVGGQMLGGSSPNDPVFWLHHAMIDRVWSSWQKAHPGAAYLPATPPGRNSSQYRRIVARNEAMPPWNVKPSQLEDHSKIYRYA</sequence>
<accession>A0A919FPI8</accession>